<keyword evidence="2 5" id="KW-0812">Transmembrane</keyword>
<evidence type="ECO:0000256" key="5">
    <source>
        <dbReference type="SAM" id="Phobius"/>
    </source>
</evidence>
<evidence type="ECO:0000256" key="4">
    <source>
        <dbReference type="ARBA" id="ARBA00023136"/>
    </source>
</evidence>
<accession>A0A840HU59</accession>
<sequence>MEGKPKAGLKGFIHGVRVDAHAVWLAVRDPRTPMPIRIFGALVAAYALSPIDLVPDFVPVLGLVDDLLILPIGIWLFTQLIPPRLWAEYKAVAEAETRRPVSRAGAVIIVAVWTALAILIFFIVANWQFY</sequence>
<dbReference type="InterPro" id="IPR010652">
    <property type="entry name" value="DUF1232"/>
</dbReference>
<evidence type="ECO:0000259" key="6">
    <source>
        <dbReference type="Pfam" id="PF06803"/>
    </source>
</evidence>
<evidence type="ECO:0000256" key="3">
    <source>
        <dbReference type="ARBA" id="ARBA00022989"/>
    </source>
</evidence>
<organism evidence="7 8">
    <name type="scientific">Rhizorhapis suberifaciens</name>
    <name type="common">corky root of lettuce</name>
    <dbReference type="NCBI Taxonomy" id="13656"/>
    <lineage>
        <taxon>Bacteria</taxon>
        <taxon>Pseudomonadati</taxon>
        <taxon>Pseudomonadota</taxon>
        <taxon>Alphaproteobacteria</taxon>
        <taxon>Sphingomonadales</taxon>
        <taxon>Sphingomonadaceae</taxon>
        <taxon>Rhizorhapis</taxon>
    </lineage>
</organism>
<keyword evidence="8" id="KW-1185">Reference proteome</keyword>
<proteinExistence type="predicted"/>
<keyword evidence="3 5" id="KW-1133">Transmembrane helix</keyword>
<gene>
    <name evidence="7" type="ORF">HNQ99_001443</name>
</gene>
<protein>
    <submittedName>
        <fullName evidence="7">Uncharacterized membrane protein YkvA (DUF1232 family)</fullName>
    </submittedName>
</protein>
<feature type="domain" description="DUF1232" evidence="6">
    <location>
        <begin position="41"/>
        <end position="71"/>
    </location>
</feature>
<evidence type="ECO:0000313" key="7">
    <source>
        <dbReference type="EMBL" id="MBB4641139.1"/>
    </source>
</evidence>
<feature type="transmembrane region" description="Helical" evidence="5">
    <location>
        <begin position="106"/>
        <end position="129"/>
    </location>
</feature>
<dbReference type="RefSeq" id="WP_184474941.1">
    <property type="nucleotide sequence ID" value="NZ_JACHOV010000004.1"/>
</dbReference>
<evidence type="ECO:0000313" key="8">
    <source>
        <dbReference type="Proteomes" id="UP000575068"/>
    </source>
</evidence>
<reference evidence="7 8" key="1">
    <citation type="submission" date="2020-08" db="EMBL/GenBank/DDBJ databases">
        <title>Genomic Encyclopedia of Type Strains, Phase IV (KMG-IV): sequencing the most valuable type-strain genomes for metagenomic binning, comparative biology and taxonomic classification.</title>
        <authorList>
            <person name="Goeker M."/>
        </authorList>
    </citation>
    <scope>NUCLEOTIDE SEQUENCE [LARGE SCALE GENOMIC DNA]</scope>
    <source>
        <strain evidence="7 8">DSM 7465</strain>
    </source>
</reference>
<dbReference type="Pfam" id="PF06803">
    <property type="entry name" value="DUF1232"/>
    <property type="match status" value="1"/>
</dbReference>
<keyword evidence="4 5" id="KW-0472">Membrane</keyword>
<dbReference type="GO" id="GO:0012505">
    <property type="term" value="C:endomembrane system"/>
    <property type="evidence" value="ECO:0007669"/>
    <property type="project" value="UniProtKB-SubCell"/>
</dbReference>
<feature type="transmembrane region" description="Helical" evidence="5">
    <location>
        <begin position="34"/>
        <end position="51"/>
    </location>
</feature>
<comment type="subcellular location">
    <subcellularLocation>
        <location evidence="1">Endomembrane system</location>
        <topology evidence="1">Multi-pass membrane protein</topology>
    </subcellularLocation>
</comment>
<dbReference type="AlphaFoldDB" id="A0A840HU59"/>
<dbReference type="EMBL" id="JACHOV010000004">
    <property type="protein sequence ID" value="MBB4641139.1"/>
    <property type="molecule type" value="Genomic_DNA"/>
</dbReference>
<comment type="caution">
    <text evidence="7">The sequence shown here is derived from an EMBL/GenBank/DDBJ whole genome shotgun (WGS) entry which is preliminary data.</text>
</comment>
<name>A0A840HU59_9SPHN</name>
<evidence type="ECO:0000256" key="2">
    <source>
        <dbReference type="ARBA" id="ARBA00022692"/>
    </source>
</evidence>
<dbReference type="Proteomes" id="UP000575068">
    <property type="component" value="Unassembled WGS sequence"/>
</dbReference>
<evidence type="ECO:0000256" key="1">
    <source>
        <dbReference type="ARBA" id="ARBA00004127"/>
    </source>
</evidence>